<dbReference type="EMBL" id="REGN01005693">
    <property type="protein sequence ID" value="RNA12450.1"/>
    <property type="molecule type" value="Genomic_DNA"/>
</dbReference>
<name>A0A3M7QMC6_BRAPC</name>
<comment type="caution">
    <text evidence="1">The sequence shown here is derived from an EMBL/GenBank/DDBJ whole genome shotgun (WGS) entry which is preliminary data.</text>
</comment>
<organism evidence="1 2">
    <name type="scientific">Brachionus plicatilis</name>
    <name type="common">Marine rotifer</name>
    <name type="synonym">Brachionus muelleri</name>
    <dbReference type="NCBI Taxonomy" id="10195"/>
    <lineage>
        <taxon>Eukaryota</taxon>
        <taxon>Metazoa</taxon>
        <taxon>Spiralia</taxon>
        <taxon>Gnathifera</taxon>
        <taxon>Rotifera</taxon>
        <taxon>Eurotatoria</taxon>
        <taxon>Monogononta</taxon>
        <taxon>Pseudotrocha</taxon>
        <taxon>Ploima</taxon>
        <taxon>Brachionidae</taxon>
        <taxon>Brachionus</taxon>
    </lineage>
</organism>
<keyword evidence="2" id="KW-1185">Reference proteome</keyword>
<accession>A0A3M7QMC6</accession>
<gene>
    <name evidence="1" type="ORF">BpHYR1_031442</name>
</gene>
<proteinExistence type="predicted"/>
<protein>
    <submittedName>
        <fullName evidence="1">Uncharacterized protein</fullName>
    </submittedName>
</protein>
<evidence type="ECO:0000313" key="2">
    <source>
        <dbReference type="Proteomes" id="UP000276133"/>
    </source>
</evidence>
<reference evidence="1 2" key="1">
    <citation type="journal article" date="2018" name="Sci. Rep.">
        <title>Genomic signatures of local adaptation to the degree of environmental predictability in rotifers.</title>
        <authorList>
            <person name="Franch-Gras L."/>
            <person name="Hahn C."/>
            <person name="Garcia-Roger E.M."/>
            <person name="Carmona M.J."/>
            <person name="Serra M."/>
            <person name="Gomez A."/>
        </authorList>
    </citation>
    <scope>NUCLEOTIDE SEQUENCE [LARGE SCALE GENOMIC DNA]</scope>
    <source>
        <strain evidence="1">HYR1</strain>
    </source>
</reference>
<dbReference type="AlphaFoldDB" id="A0A3M7QMC6"/>
<evidence type="ECO:0000313" key="1">
    <source>
        <dbReference type="EMBL" id="RNA12450.1"/>
    </source>
</evidence>
<dbReference type="Proteomes" id="UP000276133">
    <property type="component" value="Unassembled WGS sequence"/>
</dbReference>
<sequence length="64" mass="7397">MHKTSSYVILVFTLAGTSKQFPSLQLFRFWAQFELSIRPFVLVQPKICKIVNSILINIKIISEI</sequence>